<feature type="non-terminal residue" evidence="5">
    <location>
        <position position="1"/>
    </location>
</feature>
<dbReference type="Pfam" id="PF13516">
    <property type="entry name" value="LRR_6"/>
    <property type="match status" value="5"/>
</dbReference>
<evidence type="ECO:0000256" key="4">
    <source>
        <dbReference type="SAM" id="MobiDB-lite"/>
    </source>
</evidence>
<dbReference type="InterPro" id="IPR052410">
    <property type="entry name" value="DRC5"/>
</dbReference>
<dbReference type="Proteomes" id="UP001189429">
    <property type="component" value="Unassembled WGS sequence"/>
</dbReference>
<comment type="caution">
    <text evidence="5">The sequence shown here is derived from an EMBL/GenBank/DDBJ whole genome shotgun (WGS) entry which is preliminary data.</text>
</comment>
<evidence type="ECO:0000313" key="5">
    <source>
        <dbReference type="EMBL" id="CAK0876898.1"/>
    </source>
</evidence>
<organism evidence="5 6">
    <name type="scientific">Prorocentrum cordatum</name>
    <dbReference type="NCBI Taxonomy" id="2364126"/>
    <lineage>
        <taxon>Eukaryota</taxon>
        <taxon>Sar</taxon>
        <taxon>Alveolata</taxon>
        <taxon>Dinophyceae</taxon>
        <taxon>Prorocentrales</taxon>
        <taxon>Prorocentraceae</taxon>
        <taxon>Prorocentrum</taxon>
    </lineage>
</organism>
<reference evidence="5" key="1">
    <citation type="submission" date="2023-10" db="EMBL/GenBank/DDBJ databases">
        <authorList>
            <person name="Chen Y."/>
            <person name="Shah S."/>
            <person name="Dougan E. K."/>
            <person name="Thang M."/>
            <person name="Chan C."/>
        </authorList>
    </citation>
    <scope>NUCLEOTIDE SEQUENCE [LARGE SCALE GENOMIC DNA]</scope>
</reference>
<dbReference type="InterPro" id="IPR006553">
    <property type="entry name" value="Leu-rich_rpt_Cys-con_subtyp"/>
</dbReference>
<evidence type="ECO:0000256" key="3">
    <source>
        <dbReference type="ARBA" id="ARBA00023212"/>
    </source>
</evidence>
<evidence type="ECO:0000313" key="6">
    <source>
        <dbReference type="Proteomes" id="UP001189429"/>
    </source>
</evidence>
<accession>A0ABN9VTP8</accession>
<dbReference type="PANTHER" id="PTHR24107">
    <property type="entry name" value="YNEIN REGULATORY COMPLEX SUBUNIT 5"/>
    <property type="match status" value="1"/>
</dbReference>
<proteinExistence type="predicted"/>
<dbReference type="PANTHER" id="PTHR24107:SF2">
    <property type="entry name" value="NLR FAMILY CARD DOMAIN CONTAINING 3"/>
    <property type="match status" value="1"/>
</dbReference>
<gene>
    <name evidence="5" type="ORF">PCOR1329_LOCUS61093</name>
</gene>
<dbReference type="SMART" id="SM00367">
    <property type="entry name" value="LRR_CC"/>
    <property type="match status" value="4"/>
</dbReference>
<name>A0ABN9VTP8_9DINO</name>
<evidence type="ECO:0000256" key="1">
    <source>
        <dbReference type="ARBA" id="ARBA00004245"/>
    </source>
</evidence>
<evidence type="ECO:0000256" key="2">
    <source>
        <dbReference type="ARBA" id="ARBA00022490"/>
    </source>
</evidence>
<feature type="compositionally biased region" description="Basic and acidic residues" evidence="4">
    <location>
        <begin position="203"/>
        <end position="218"/>
    </location>
</feature>
<sequence length="549" mass="59359">RLGSSFHGWTQVWKQARAPSCLCKPAPRADTMGCCMASRQSFDMASRQSFDLTRYTDATSLFDALAFTVEGLHPVRLVRMSWLLQQRGTVLQRRQELPEEAFVSAGELRAIWEASGRGGIDKVAPIITISFCWDSREHPDPNGVQLSLVIDTLEQERHKYSRGKDNFEGFSDMGVFWDWPSLLQGDPDKADEAKAAALRQGKTQKDAQKAADEAKRTPAEKAAFKHGLQETMDLWYAHQATTVLLLTQHPRERGSERECGYDQSDWTTYERCSAEQIKKVYRNQAKWDAVADLGGGAGVTKAGRRWPVGPDEFDRLIKDRSFTNGADREAVKALFRRMSRAQLGGVTILDFDGMPPPTAAQVAGLAGCLRLCARLERLDLNNCNIGPPGAQALAKALPSMPGLQVLRLDTNGIGGIGDDGAQALAKALPSMPRLQHLHLASNGIGDDGAQALAKALPSMPGLQHLRLASNGIGDDGAQALAKTLPSMPGLRDLWLASNGIGDDGAQALAKALPSMPGLQVLGLGNNGIGDDGAQALKSALGDRCYVLTL</sequence>
<comment type="subcellular location">
    <subcellularLocation>
        <location evidence="1">Cytoplasm</location>
        <location evidence="1">Cytoskeleton</location>
    </subcellularLocation>
</comment>
<dbReference type="SMART" id="SM00368">
    <property type="entry name" value="LRR_RI"/>
    <property type="match status" value="6"/>
</dbReference>
<dbReference type="InterPro" id="IPR001611">
    <property type="entry name" value="Leu-rich_rpt"/>
</dbReference>
<dbReference type="Gene3D" id="3.80.10.10">
    <property type="entry name" value="Ribonuclease Inhibitor"/>
    <property type="match status" value="1"/>
</dbReference>
<keyword evidence="2" id="KW-0963">Cytoplasm</keyword>
<protein>
    <submittedName>
        <fullName evidence="5">Uncharacterized protein</fullName>
    </submittedName>
</protein>
<dbReference type="SUPFAM" id="SSF52047">
    <property type="entry name" value="RNI-like"/>
    <property type="match status" value="1"/>
</dbReference>
<keyword evidence="6" id="KW-1185">Reference proteome</keyword>
<dbReference type="InterPro" id="IPR032675">
    <property type="entry name" value="LRR_dom_sf"/>
</dbReference>
<dbReference type="EMBL" id="CAUYUJ010017676">
    <property type="protein sequence ID" value="CAK0876898.1"/>
    <property type="molecule type" value="Genomic_DNA"/>
</dbReference>
<feature type="region of interest" description="Disordered" evidence="4">
    <location>
        <begin position="198"/>
        <end position="218"/>
    </location>
</feature>
<keyword evidence="3" id="KW-0206">Cytoskeleton</keyword>